<sequence>MSGPDKPTVAEVVTATCGTGAHEDTGGEGIAEKSEEKENVSKAVDGQNDENIEKKEEDVKMEDTADEKGIVDKQTKLGKEVEEEKPTKEEVEEVESKGQKDGEAAEQNGEEAVEKGEGAEEKGGEGEEKPGEIEEEIRTRKKRVKRPSSLEVGEKDDKTKKKKGRAAKEVLSTPLASPIDRPVRERKTVERLVETLRKEPSKALLIEKGQGTPLKDIPNVAYKLSKRKPDDIRSLHLLLFGRKGKASNFKSHIFQFSGFVWHENEEKQRAKVKEKLDKCIKNKLLDFCDVFDIPVSRATSRKEDLVEKLLDFMVAPQATTDMILAEKEQSMKSRKRKRLSRGRVSRSTPGKRLRKKRTKGEVTPKSEKSENETEDEDGDGEEGEDGGDEDNENGLPDEDEVIKHSENEESESEHDEEEEYSHKGRQDPKKRSKKRGSSVKEYKKAMTPKKAPPRASTRSPTKTSSKRKADEGKDANEKGFLKKKKDDMTPKKKMASHKTNMEEKRTIGKKSGRGKAKSDQTSESGPTEEELKKTICEILKEVDFNTATFTDILKKLASHYDMDLTARKPSIKHMIQDELTKLADEADDEEDNNDDAVKAEDPKPAGKKVKA</sequence>
<evidence type="ECO:0000313" key="9">
    <source>
        <dbReference type="EMBL" id="JAT43632.1"/>
    </source>
</evidence>
<feature type="compositionally biased region" description="Acidic residues" evidence="7">
    <location>
        <begin position="585"/>
        <end position="594"/>
    </location>
</feature>
<evidence type="ECO:0000256" key="4">
    <source>
        <dbReference type="ARBA" id="ARBA00023125"/>
    </source>
</evidence>
<dbReference type="GO" id="GO:0005730">
    <property type="term" value="C:nucleolus"/>
    <property type="evidence" value="ECO:0007669"/>
    <property type="project" value="UniProtKB-SubCell"/>
</dbReference>
<feature type="compositionally biased region" description="Low complexity" evidence="7">
    <location>
        <begin position="453"/>
        <end position="463"/>
    </location>
</feature>
<evidence type="ECO:0000256" key="6">
    <source>
        <dbReference type="ARBA" id="ARBA00023242"/>
    </source>
</evidence>
<feature type="compositionally biased region" description="Acidic residues" evidence="7">
    <location>
        <begin position="372"/>
        <end position="400"/>
    </location>
</feature>
<dbReference type="PANTHER" id="PTHR13468:SF23">
    <property type="entry name" value="EXPRESSED PROTEIN"/>
    <property type="match status" value="1"/>
</dbReference>
<evidence type="ECO:0000256" key="2">
    <source>
        <dbReference type="ARBA" id="ARBA00022853"/>
    </source>
</evidence>
<keyword evidence="4" id="KW-0238">DNA-binding</keyword>
<evidence type="ECO:0000256" key="7">
    <source>
        <dbReference type="SAM" id="MobiDB-lite"/>
    </source>
</evidence>
<evidence type="ECO:0000256" key="3">
    <source>
        <dbReference type="ARBA" id="ARBA00023015"/>
    </source>
</evidence>
<dbReference type="PANTHER" id="PTHR13468">
    <property type="entry name" value="DEK PROTEIN"/>
    <property type="match status" value="1"/>
</dbReference>
<keyword evidence="3" id="KW-0805">Transcription regulation</keyword>
<dbReference type="PROSITE" id="PS51998">
    <property type="entry name" value="DEK_C"/>
    <property type="match status" value="1"/>
</dbReference>
<organism evidence="9">
    <name type="scientific">Anthurium amnicola</name>
    <dbReference type="NCBI Taxonomy" id="1678845"/>
    <lineage>
        <taxon>Eukaryota</taxon>
        <taxon>Viridiplantae</taxon>
        <taxon>Streptophyta</taxon>
        <taxon>Embryophyta</taxon>
        <taxon>Tracheophyta</taxon>
        <taxon>Spermatophyta</taxon>
        <taxon>Magnoliopsida</taxon>
        <taxon>Liliopsida</taxon>
        <taxon>Araceae</taxon>
        <taxon>Pothoideae</taxon>
        <taxon>Potheae</taxon>
        <taxon>Anthurium</taxon>
    </lineage>
</organism>
<gene>
    <name evidence="9" type="primary">Dek_4</name>
    <name evidence="9" type="ORF">g.71232</name>
</gene>
<dbReference type="InterPro" id="IPR044198">
    <property type="entry name" value="DEK"/>
</dbReference>
<feature type="region of interest" description="Disordered" evidence="7">
    <location>
        <begin position="328"/>
        <end position="530"/>
    </location>
</feature>
<dbReference type="SUPFAM" id="SSF109715">
    <property type="entry name" value="DEK C-terminal domain"/>
    <property type="match status" value="1"/>
</dbReference>
<dbReference type="GO" id="GO:2000779">
    <property type="term" value="P:regulation of double-strand break repair"/>
    <property type="evidence" value="ECO:0007669"/>
    <property type="project" value="TreeGrafter"/>
</dbReference>
<evidence type="ECO:0000256" key="1">
    <source>
        <dbReference type="ARBA" id="ARBA00004604"/>
    </source>
</evidence>
<feature type="compositionally biased region" description="Basic and acidic residues" evidence="7">
    <location>
        <begin position="21"/>
        <end position="40"/>
    </location>
</feature>
<name>A0A1D1XML3_9ARAE</name>
<dbReference type="Pfam" id="PF08766">
    <property type="entry name" value="DEK_C"/>
    <property type="match status" value="1"/>
</dbReference>
<dbReference type="GO" id="GO:0006325">
    <property type="term" value="P:chromatin organization"/>
    <property type="evidence" value="ECO:0007669"/>
    <property type="project" value="UniProtKB-KW"/>
</dbReference>
<evidence type="ECO:0000256" key="5">
    <source>
        <dbReference type="ARBA" id="ARBA00023163"/>
    </source>
</evidence>
<dbReference type="GO" id="GO:0042393">
    <property type="term" value="F:histone binding"/>
    <property type="evidence" value="ECO:0007669"/>
    <property type="project" value="TreeGrafter"/>
</dbReference>
<accession>A0A1D1XML3</accession>
<feature type="compositionally biased region" description="Basic and acidic residues" evidence="7">
    <location>
        <begin position="595"/>
        <end position="604"/>
    </location>
</feature>
<dbReference type="FunFam" id="1.10.10.60:FF:000220">
    <property type="entry name" value="DEK domain-containing chromatin associated protein"/>
    <property type="match status" value="1"/>
</dbReference>
<feature type="domain" description="DEK-C" evidence="8">
    <location>
        <begin position="525"/>
        <end position="580"/>
    </location>
</feature>
<keyword evidence="2" id="KW-0156">Chromatin regulator</keyword>
<dbReference type="InterPro" id="IPR014876">
    <property type="entry name" value="DEK_C"/>
</dbReference>
<dbReference type="Gene3D" id="1.10.10.60">
    <property type="entry name" value="Homeodomain-like"/>
    <property type="match status" value="1"/>
</dbReference>
<feature type="compositionally biased region" description="Acidic residues" evidence="7">
    <location>
        <begin position="408"/>
        <end position="419"/>
    </location>
</feature>
<feature type="region of interest" description="Disordered" evidence="7">
    <location>
        <begin position="15"/>
        <end position="183"/>
    </location>
</feature>
<feature type="compositionally biased region" description="Basic and acidic residues" evidence="7">
    <location>
        <begin position="359"/>
        <end position="371"/>
    </location>
</feature>
<keyword evidence="5" id="KW-0804">Transcription</keyword>
<feature type="compositionally biased region" description="Basic and acidic residues" evidence="7">
    <location>
        <begin position="467"/>
        <end position="490"/>
    </location>
</feature>
<proteinExistence type="predicted"/>
<feature type="compositionally biased region" description="Basic and acidic residues" evidence="7">
    <location>
        <begin position="51"/>
        <end position="103"/>
    </location>
</feature>
<dbReference type="EMBL" id="GDJX01024304">
    <property type="protein sequence ID" value="JAT43632.1"/>
    <property type="molecule type" value="Transcribed_RNA"/>
</dbReference>
<protein>
    <submittedName>
        <fullName evidence="9">Protein DEK</fullName>
    </submittedName>
</protein>
<feature type="compositionally biased region" description="Basic and acidic residues" evidence="7">
    <location>
        <begin position="112"/>
        <end position="138"/>
    </location>
</feature>
<evidence type="ECO:0000259" key="8">
    <source>
        <dbReference type="PROSITE" id="PS51998"/>
    </source>
</evidence>
<feature type="region of interest" description="Disordered" evidence="7">
    <location>
        <begin position="582"/>
        <end position="611"/>
    </location>
</feature>
<dbReference type="GO" id="GO:0003677">
    <property type="term" value="F:DNA binding"/>
    <property type="evidence" value="ECO:0007669"/>
    <property type="project" value="UniProtKB-KW"/>
</dbReference>
<dbReference type="AlphaFoldDB" id="A0A1D1XML3"/>
<reference evidence="9" key="1">
    <citation type="submission" date="2015-07" db="EMBL/GenBank/DDBJ databases">
        <title>Transcriptome Assembly of Anthurium amnicola.</title>
        <authorList>
            <person name="Suzuki J."/>
        </authorList>
    </citation>
    <scope>NUCLEOTIDE SEQUENCE</scope>
</reference>
<keyword evidence="6" id="KW-0539">Nucleus</keyword>
<feature type="compositionally biased region" description="Basic and acidic residues" evidence="7">
    <location>
        <begin position="420"/>
        <end position="429"/>
    </location>
</feature>
<feature type="compositionally biased region" description="Basic residues" evidence="7">
    <location>
        <begin position="332"/>
        <end position="358"/>
    </location>
</feature>
<comment type="subcellular location">
    <subcellularLocation>
        <location evidence="1">Nucleus</location>
        <location evidence="1">Nucleolus</location>
    </subcellularLocation>
</comment>